<dbReference type="PRINTS" id="PR00111">
    <property type="entry name" value="ABHYDROLASE"/>
</dbReference>
<dbReference type="EMBL" id="JABUKG010000011">
    <property type="protein sequence ID" value="MBY6321508.1"/>
    <property type="molecule type" value="Genomic_DNA"/>
</dbReference>
<feature type="domain" description="AB hydrolase-1" evidence="2">
    <location>
        <begin position="45"/>
        <end position="300"/>
    </location>
</feature>
<proteinExistence type="predicted"/>
<dbReference type="PRINTS" id="PR00412">
    <property type="entry name" value="EPOXHYDRLASE"/>
</dbReference>
<sequence>MPAPDPATVRLPGPWRHRDVRANGIKFHVAEIVPDRSIDDPTPELVLLVHGFADLWCSWRAQVVDLGAAGYHAVAVDLRGYGDTDKPPRGYDGWTLAGDIAGLIRALGHTDAHIVGHADGGLVCWATAALHPRSVRSIALLASPHPLALRRAAVRDRGQRRALLPTFLRYQLPRVPERALTARDGAEVERLVRERSSERWQGSPDFPTTVDVMRRAILVPGVAHSTLEYQRWAFRSQFRPDGRRFASVVDTVLDLPALQILGGADPYVVSRTARRDAHWAPRITTHELPGVGHYVHHEAPERVTELLLENLRRS</sequence>
<dbReference type="Proteomes" id="UP001520140">
    <property type="component" value="Unassembled WGS sequence"/>
</dbReference>
<keyword evidence="4" id="KW-1185">Reference proteome</keyword>
<dbReference type="RefSeq" id="WP_068103993.1">
    <property type="nucleotide sequence ID" value="NZ_JABUKE010000009.1"/>
</dbReference>
<dbReference type="InterPro" id="IPR000639">
    <property type="entry name" value="Epox_hydrolase-like"/>
</dbReference>
<accession>A0ABS7NU00</accession>
<organism evidence="3 4">
    <name type="scientific">Rhodococcoides kroppenstedtii</name>
    <dbReference type="NCBI Taxonomy" id="293050"/>
    <lineage>
        <taxon>Bacteria</taxon>
        <taxon>Bacillati</taxon>
        <taxon>Actinomycetota</taxon>
        <taxon>Actinomycetes</taxon>
        <taxon>Mycobacteriales</taxon>
        <taxon>Nocardiaceae</taxon>
        <taxon>Rhodococcoides</taxon>
    </lineage>
</organism>
<evidence type="ECO:0000259" key="2">
    <source>
        <dbReference type="Pfam" id="PF00561"/>
    </source>
</evidence>
<dbReference type="SUPFAM" id="SSF53474">
    <property type="entry name" value="alpha/beta-Hydrolases"/>
    <property type="match status" value="1"/>
</dbReference>
<name>A0ABS7NU00_9NOCA</name>
<reference evidence="3 4" key="1">
    <citation type="submission" date="2020-06" db="EMBL/GenBank/DDBJ databases">
        <title>Taxonomy, biology and ecology of Rhodococcus bacteria occurring in California pistachio and other woody hosts as revealed by genome sequence analyses.</title>
        <authorList>
            <person name="Gai Y."/>
            <person name="Riely B."/>
        </authorList>
    </citation>
    <scope>NUCLEOTIDE SEQUENCE [LARGE SCALE GENOMIC DNA]</scope>
    <source>
        <strain evidence="3 4">BP-284</strain>
    </source>
</reference>
<evidence type="ECO:0000313" key="3">
    <source>
        <dbReference type="EMBL" id="MBY6321508.1"/>
    </source>
</evidence>
<evidence type="ECO:0000256" key="1">
    <source>
        <dbReference type="ARBA" id="ARBA00022801"/>
    </source>
</evidence>
<comment type="caution">
    <text evidence="3">The sequence shown here is derived from an EMBL/GenBank/DDBJ whole genome shotgun (WGS) entry which is preliminary data.</text>
</comment>
<evidence type="ECO:0000313" key="4">
    <source>
        <dbReference type="Proteomes" id="UP001520140"/>
    </source>
</evidence>
<dbReference type="GO" id="GO:0016787">
    <property type="term" value="F:hydrolase activity"/>
    <property type="evidence" value="ECO:0007669"/>
    <property type="project" value="UniProtKB-KW"/>
</dbReference>
<keyword evidence="1 3" id="KW-0378">Hydrolase</keyword>
<dbReference type="InterPro" id="IPR029058">
    <property type="entry name" value="AB_hydrolase_fold"/>
</dbReference>
<dbReference type="Pfam" id="PF00561">
    <property type="entry name" value="Abhydrolase_1"/>
    <property type="match status" value="1"/>
</dbReference>
<dbReference type="PANTHER" id="PTHR43329">
    <property type="entry name" value="EPOXIDE HYDROLASE"/>
    <property type="match status" value="1"/>
</dbReference>
<gene>
    <name evidence="3" type="ORF">HQ605_11790</name>
</gene>
<dbReference type="Gene3D" id="3.40.50.1820">
    <property type="entry name" value="alpha/beta hydrolase"/>
    <property type="match status" value="1"/>
</dbReference>
<dbReference type="InterPro" id="IPR000073">
    <property type="entry name" value="AB_hydrolase_1"/>
</dbReference>
<protein>
    <submittedName>
        <fullName evidence="3">Alpha/beta hydrolase</fullName>
    </submittedName>
</protein>